<dbReference type="AlphaFoldDB" id="A0A3R7F2B4"/>
<dbReference type="PROSITE" id="PS01186">
    <property type="entry name" value="EGF_2"/>
    <property type="match status" value="1"/>
</dbReference>
<proteinExistence type="predicted"/>
<dbReference type="InterPro" id="IPR000742">
    <property type="entry name" value="EGF"/>
</dbReference>
<dbReference type="Gene3D" id="2.10.25.10">
    <property type="entry name" value="Laminin"/>
    <property type="match status" value="1"/>
</dbReference>
<dbReference type="GO" id="GO:0031543">
    <property type="term" value="F:peptidyl-proline dioxygenase activity"/>
    <property type="evidence" value="ECO:0007669"/>
    <property type="project" value="TreeGrafter"/>
</dbReference>
<reference evidence="5 6" key="1">
    <citation type="submission" date="2018-08" db="EMBL/GenBank/DDBJ databases">
        <title>Aphanomyces genome sequencing and annotation.</title>
        <authorList>
            <person name="Minardi D."/>
            <person name="Oidtmann B."/>
            <person name="Van Der Giezen M."/>
            <person name="Studholme D.J."/>
        </authorList>
    </citation>
    <scope>NUCLEOTIDE SEQUENCE [LARGE SCALE GENOMIC DNA]</scope>
    <source>
        <strain evidence="5 6">FDL457</strain>
    </source>
</reference>
<dbReference type="PROSITE" id="PS50026">
    <property type="entry name" value="EGF_3"/>
    <property type="match status" value="1"/>
</dbReference>
<dbReference type="GO" id="GO:0071456">
    <property type="term" value="P:cellular response to hypoxia"/>
    <property type="evidence" value="ECO:0007669"/>
    <property type="project" value="TreeGrafter"/>
</dbReference>
<evidence type="ECO:0000313" key="6">
    <source>
        <dbReference type="Proteomes" id="UP000286510"/>
    </source>
</evidence>
<gene>
    <name evidence="5" type="ORF">DYB26_006132</name>
</gene>
<evidence type="ECO:0000256" key="3">
    <source>
        <dbReference type="PROSITE-ProRule" id="PRU00076"/>
    </source>
</evidence>
<dbReference type="PANTHER" id="PTHR12907">
    <property type="entry name" value="EGL NINE HOMOLOG-RELATED"/>
    <property type="match status" value="1"/>
</dbReference>
<dbReference type="InterPro" id="IPR002049">
    <property type="entry name" value="LE_dom"/>
</dbReference>
<dbReference type="SUPFAM" id="SSF51197">
    <property type="entry name" value="Clavaminate synthase-like"/>
    <property type="match status" value="1"/>
</dbReference>
<dbReference type="GO" id="GO:0008198">
    <property type="term" value="F:ferrous iron binding"/>
    <property type="evidence" value="ECO:0007669"/>
    <property type="project" value="TreeGrafter"/>
</dbReference>
<dbReference type="Pfam" id="PF07974">
    <property type="entry name" value="EGF_2"/>
    <property type="match status" value="1"/>
</dbReference>
<protein>
    <recommendedName>
        <fullName evidence="4">EGF-like domain-containing protein</fullName>
    </recommendedName>
</protein>
<keyword evidence="1" id="KW-0847">Vitamin C</keyword>
<evidence type="ECO:0000259" key="4">
    <source>
        <dbReference type="PROSITE" id="PS50026"/>
    </source>
</evidence>
<dbReference type="VEuPathDB" id="FungiDB:H257_18409"/>
<dbReference type="VEuPathDB" id="FungiDB:H257_18408"/>
<sequence length="660" mass="72358">MYDCGQWCRSIKFQATQKDKGMPPPVVYTANWDSDMVYGCLCHDGFYGADCSQRTNAISTITQVLVLFSSTATTACPPGGNVIVVEFVQDFGPLPLLVGNPNNLVYTNVGGSVALTVARLQVGNKENLPCSNRGTCDVTSVRTCPQGPAWFDMAVQSNDAHRYAICSNAGVCDSATGVCNCAPGFEGSACQRIAVPRCDDGAHLDGRNNCPGNEGLETGRSLMHCIDGIGIAAGNRASGPANVITVAFVTELGDLPAMQVTGVDATKISSFVINTDGVAGSVQGTTENMECAGRYTNQTHNIKLTVRLKNMMMADMSCRRLPWRRQFAMAFSSIRGKELVDAELTSWSQRILPQAGPSLLQNGYAVMDNAFHPSLAQALKAEIQSLRGDLYANATHVFVVGKDEPLLLEKDHIHEMELLTVPPSHAHLNQWFHNPILRESLNSAIPSLEAARHMIKVQFNEGHGGCFPMHFDTYGDDGKCLTAILYLNEEWVHGHGGELELFPFPHAPVTIAPLFNRLVLFSYCLTTWLYRSPQATSSPPLLPPPPPLKGEESYHRMLRKLMISPFRRHLAKLRYADAWKQSLVASHKPTPAFHAYLDTFHNDIAAIDAATLKMLKTFAASKDTDKTTFPTTPAAFLRRLHLEFQGTPKKMSTPPVPWWH</sequence>
<dbReference type="Proteomes" id="UP000286510">
    <property type="component" value="Unassembled WGS sequence"/>
</dbReference>
<accession>A0A3R7F2B4</accession>
<dbReference type="PANTHER" id="PTHR12907:SF26">
    <property type="entry name" value="HIF PROLYL HYDROXYLASE, ISOFORM C"/>
    <property type="match status" value="1"/>
</dbReference>
<dbReference type="Gene3D" id="2.60.120.620">
    <property type="entry name" value="q2cbj1_9rhob like domain"/>
    <property type="match status" value="1"/>
</dbReference>
<dbReference type="Pfam" id="PF13640">
    <property type="entry name" value="2OG-FeII_Oxy_3"/>
    <property type="match status" value="1"/>
</dbReference>
<comment type="caution">
    <text evidence="3">Lacks conserved residue(s) required for the propagation of feature annotation.</text>
</comment>
<dbReference type="CDD" id="cd00055">
    <property type="entry name" value="EGF_Lam"/>
    <property type="match status" value="1"/>
</dbReference>
<feature type="disulfide bond" evidence="3">
    <location>
        <begin position="181"/>
        <end position="190"/>
    </location>
</feature>
<evidence type="ECO:0000256" key="1">
    <source>
        <dbReference type="ARBA" id="ARBA00022896"/>
    </source>
</evidence>
<evidence type="ECO:0000256" key="2">
    <source>
        <dbReference type="ARBA" id="ARBA00023157"/>
    </source>
</evidence>
<dbReference type="InterPro" id="IPR013111">
    <property type="entry name" value="EGF_extracell"/>
</dbReference>
<keyword evidence="3" id="KW-0245">EGF-like domain</keyword>
<name>A0A3R7F2B4_APHAT</name>
<keyword evidence="2 3" id="KW-1015">Disulfide bond</keyword>
<evidence type="ECO:0000313" key="5">
    <source>
        <dbReference type="EMBL" id="RHZ22142.1"/>
    </source>
</evidence>
<dbReference type="EMBL" id="QUTF01012676">
    <property type="protein sequence ID" value="RHZ22142.1"/>
    <property type="molecule type" value="Genomic_DNA"/>
</dbReference>
<feature type="domain" description="EGF-like" evidence="4">
    <location>
        <begin position="157"/>
        <end position="191"/>
    </location>
</feature>
<dbReference type="InterPro" id="IPR044862">
    <property type="entry name" value="Pro_4_hyd_alph_FE2OG_OXY"/>
</dbReference>
<dbReference type="GO" id="GO:0031418">
    <property type="term" value="F:L-ascorbic acid binding"/>
    <property type="evidence" value="ECO:0007669"/>
    <property type="project" value="UniProtKB-KW"/>
</dbReference>
<comment type="caution">
    <text evidence="5">The sequence shown here is derived from an EMBL/GenBank/DDBJ whole genome shotgun (WGS) entry which is preliminary data.</text>
</comment>
<dbReference type="InterPro" id="IPR051559">
    <property type="entry name" value="HIF_prolyl_hydroxylases"/>
</dbReference>
<organism evidence="5 6">
    <name type="scientific">Aphanomyces astaci</name>
    <name type="common">Crayfish plague agent</name>
    <dbReference type="NCBI Taxonomy" id="112090"/>
    <lineage>
        <taxon>Eukaryota</taxon>
        <taxon>Sar</taxon>
        <taxon>Stramenopiles</taxon>
        <taxon>Oomycota</taxon>
        <taxon>Saprolegniomycetes</taxon>
        <taxon>Saprolegniales</taxon>
        <taxon>Verrucalvaceae</taxon>
        <taxon>Aphanomyces</taxon>
    </lineage>
</organism>
<dbReference type="PROSITE" id="PS00022">
    <property type="entry name" value="EGF_1"/>
    <property type="match status" value="1"/>
</dbReference>